<gene>
    <name evidence="1" type="ORF">QAD02_009529</name>
</gene>
<sequence length="519" mass="60528">MLHILLVLWAIFGYASSEKTTTPIPIASTSCVEQQEGDYDEWNSHGETRFCKICKYPLSTRMRLINHYQKLHPEEKLFVCEVCHKMFSSSFSLKSHVLTHTGVRSHRCNVCGESYLLQSLLDAHVKTHHCEKPFPCGICLKSYSTRYHLRRHARIHTNERRVSCGTCEATFKTKIDLEKHMRSHPDERPFPCNLCDRSYKSRSGLRDHEEYHSDEKRVHKCDECKQQFPSRKALCRHGYKHGRDSIFSCELCGKTYKFQSMFERHLETHSEKELFMCKICSKEYKTECDLNEHICENARGETSRNDFNAETHEFTSGILKHALTRIDRESSLTRCHRRFEIGETQRNPHSFGAVESYLQNSPSNSNHQAVYNQRISSDSSSLCSCHQNSQGVIQQSRCIFDELLSCDREVSRSDALEHQAPLNEPERMELNFPNVTPLPDREVNVMHHENYRAEEINRERYELQCLHDEVPRSLIGGSNEISCASADEIQEVDDYIRRIVQLSGERSKCRNENDHQFPR</sequence>
<protein>
    <submittedName>
        <fullName evidence="1">Uncharacterized protein</fullName>
    </submittedName>
</protein>
<organism evidence="1 2">
    <name type="scientific">Eretmocerus hayati</name>
    <dbReference type="NCBI Taxonomy" id="131215"/>
    <lineage>
        <taxon>Eukaryota</taxon>
        <taxon>Metazoa</taxon>
        <taxon>Ecdysozoa</taxon>
        <taxon>Arthropoda</taxon>
        <taxon>Hexapoda</taxon>
        <taxon>Insecta</taxon>
        <taxon>Pterygota</taxon>
        <taxon>Neoptera</taxon>
        <taxon>Endopterygota</taxon>
        <taxon>Hymenoptera</taxon>
        <taxon>Apocrita</taxon>
        <taxon>Proctotrupomorpha</taxon>
        <taxon>Chalcidoidea</taxon>
        <taxon>Aphelinidae</taxon>
        <taxon>Aphelininae</taxon>
        <taxon>Eretmocerus</taxon>
    </lineage>
</organism>
<proteinExistence type="predicted"/>
<evidence type="ECO:0000313" key="1">
    <source>
        <dbReference type="EMBL" id="KAJ8667866.1"/>
    </source>
</evidence>
<name>A0ACC2N9X0_9HYME</name>
<accession>A0ACC2N9X0</accession>
<evidence type="ECO:0000313" key="2">
    <source>
        <dbReference type="Proteomes" id="UP001239111"/>
    </source>
</evidence>
<dbReference type="EMBL" id="CM056744">
    <property type="protein sequence ID" value="KAJ8667866.1"/>
    <property type="molecule type" value="Genomic_DNA"/>
</dbReference>
<keyword evidence="2" id="KW-1185">Reference proteome</keyword>
<dbReference type="Proteomes" id="UP001239111">
    <property type="component" value="Chromosome 4"/>
</dbReference>
<comment type="caution">
    <text evidence="1">The sequence shown here is derived from an EMBL/GenBank/DDBJ whole genome shotgun (WGS) entry which is preliminary data.</text>
</comment>
<reference evidence="1" key="1">
    <citation type="submission" date="2023-04" db="EMBL/GenBank/DDBJ databases">
        <title>A chromosome-level genome assembly of the parasitoid wasp Eretmocerus hayati.</title>
        <authorList>
            <person name="Zhong Y."/>
            <person name="Liu S."/>
            <person name="Liu Y."/>
        </authorList>
    </citation>
    <scope>NUCLEOTIDE SEQUENCE</scope>
    <source>
        <strain evidence="1">ZJU_SS_LIU_2023</strain>
    </source>
</reference>